<accession>A0A060T3P4</accession>
<feature type="compositionally biased region" description="Polar residues" evidence="1">
    <location>
        <begin position="11"/>
        <end position="23"/>
    </location>
</feature>
<name>A0A060T3P4_BLAAD</name>
<gene>
    <name evidence="2" type="ORF">GNLVRS02_ARAD1A11264g</name>
</gene>
<feature type="region of interest" description="Disordered" evidence="1">
    <location>
        <begin position="1"/>
        <end position="23"/>
    </location>
</feature>
<dbReference type="PhylomeDB" id="A0A060T3P4"/>
<reference evidence="2" key="1">
    <citation type="submission" date="2014-02" db="EMBL/GenBank/DDBJ databases">
        <authorList>
            <person name="Genoscope - CEA"/>
        </authorList>
    </citation>
    <scope>NUCLEOTIDE SEQUENCE</scope>
    <source>
        <strain evidence="2">LS3</strain>
    </source>
</reference>
<dbReference type="EMBL" id="HG937691">
    <property type="protein sequence ID" value="CDP33522.1"/>
    <property type="molecule type" value="Genomic_DNA"/>
</dbReference>
<evidence type="ECO:0000256" key="1">
    <source>
        <dbReference type="SAM" id="MobiDB-lite"/>
    </source>
</evidence>
<protein>
    <submittedName>
        <fullName evidence="2">ARAD1A11264p</fullName>
    </submittedName>
</protein>
<dbReference type="AlphaFoldDB" id="A0A060T3P4"/>
<evidence type="ECO:0000313" key="2">
    <source>
        <dbReference type="EMBL" id="CDP33522.1"/>
    </source>
</evidence>
<sequence length="563" mass="62484">MTEPTMVEAGSPSQLPLSSGDQKSSAYEDNFIYEYAGRDDELRNWLHLNLPVAQILAGFRGDADLIVINGDSPRASKVIQKALYQLGLKCRSTFGIASTVIIQLTGGPHSTVTALGAEMRDAALNDLVHRSNEEAQLERGDIKDCIARRGKEDTLLSGNVGHIIEVVHDNFGYAFPKKIRKNGKKKKGFIKAPDFSFLPLYREFWAWLKKRKLVSSVFGEVSCSDSAGKGIFDALLFVGGTKLKADLSVNADLKIDKINGQIRLKSLKVTFFNITAGNLLELSRSKDIDDKDRPVLRSAAKLKAREELESLNLLKGLINLPQEITLMDTEQIRSELFKHSGSQAEIFNYETISLVEECAEIYGMLQLTVERTIAYYEDIDRQVSDAKCLQADEMEEKVLRLVAAHPSDVTVTMLKEGNLRVDPPDGMSFPILPFSGLLPDGYDTSVLSADALSRVFGSASREVKSHLHETVPLHQLDGIKDIDDDSLEACARAVFPNEADSVNKFKYSLCSLKRKKPPLQVELQYLTRDALMRIGGKHYKIPSNASESLALAFAIQSVRDDRE</sequence>
<proteinExistence type="predicted"/>
<reference evidence="2" key="2">
    <citation type="submission" date="2014-06" db="EMBL/GenBank/DDBJ databases">
        <title>The complete genome of Blastobotrys (Arxula) adeninivorans LS3 - a yeast of biotechnological interest.</title>
        <authorList>
            <person name="Kunze G."/>
            <person name="Gaillardin C."/>
            <person name="Czernicka M."/>
            <person name="Durrens P."/>
            <person name="Martin T."/>
            <person name="Boer E."/>
            <person name="Gabaldon T."/>
            <person name="Cruz J."/>
            <person name="Talla E."/>
            <person name="Marck C."/>
            <person name="Goffeau A."/>
            <person name="Barbe V."/>
            <person name="Baret P."/>
            <person name="Baronian K."/>
            <person name="Beier S."/>
            <person name="Bleykasten C."/>
            <person name="Bode R."/>
            <person name="Casaregola S."/>
            <person name="Despons L."/>
            <person name="Fairhead C."/>
            <person name="Giersberg M."/>
            <person name="Gierski P."/>
            <person name="Hahnel U."/>
            <person name="Hartmann A."/>
            <person name="Jankowska D."/>
            <person name="Jubin C."/>
            <person name="Jung P."/>
            <person name="Lafontaine I."/>
            <person name="Leh-Louis V."/>
            <person name="Lemaire M."/>
            <person name="Marcet-Houben M."/>
            <person name="Mascher M."/>
            <person name="Morel G."/>
            <person name="Richard G.-F."/>
            <person name="Riechen J."/>
            <person name="Sacerdot C."/>
            <person name="Sarkar A."/>
            <person name="Savel G."/>
            <person name="Schacherer J."/>
            <person name="Sherman D."/>
            <person name="Straub M.-L."/>
            <person name="Stein N."/>
            <person name="Thierry A."/>
            <person name="Trautwein-Schult A."/>
            <person name="Westhof E."/>
            <person name="Worch S."/>
            <person name="Dujon B."/>
            <person name="Souciet J.-L."/>
            <person name="Wincker P."/>
            <person name="Scholz U."/>
            <person name="Neuveglise N."/>
        </authorList>
    </citation>
    <scope>NUCLEOTIDE SEQUENCE</scope>
    <source>
        <strain evidence="2">LS3</strain>
    </source>
</reference>
<organism evidence="2">
    <name type="scientific">Blastobotrys adeninivorans</name>
    <name type="common">Yeast</name>
    <name type="synonym">Arxula adeninivorans</name>
    <dbReference type="NCBI Taxonomy" id="409370"/>
    <lineage>
        <taxon>Eukaryota</taxon>
        <taxon>Fungi</taxon>
        <taxon>Dikarya</taxon>
        <taxon>Ascomycota</taxon>
        <taxon>Saccharomycotina</taxon>
        <taxon>Dipodascomycetes</taxon>
        <taxon>Dipodascales</taxon>
        <taxon>Trichomonascaceae</taxon>
        <taxon>Blastobotrys</taxon>
    </lineage>
</organism>